<dbReference type="EMBL" id="CP097510">
    <property type="protein sequence ID" value="URE27251.1"/>
    <property type="molecule type" value="Genomic_DNA"/>
</dbReference>
<dbReference type="FunFam" id="1.10.150.240:FF:000001">
    <property type="entry name" value="Haloacid dehalogenase-like hydrolase domain"/>
    <property type="match status" value="1"/>
</dbReference>
<evidence type="ECO:0000313" key="10">
    <source>
        <dbReference type="Proteomes" id="UP001055439"/>
    </source>
</evidence>
<proteinExistence type="inferred from homology"/>
<keyword evidence="2" id="KW-0479">Metal-binding</keyword>
<dbReference type="InterPro" id="IPR006439">
    <property type="entry name" value="HAD-SF_hydro_IA"/>
</dbReference>
<comment type="similarity">
    <text evidence="8">Belongs to the HAD-like hydrolase superfamily. DOG/GPP family.</text>
</comment>
<evidence type="ECO:0000256" key="2">
    <source>
        <dbReference type="ARBA" id="ARBA00022723"/>
    </source>
</evidence>
<dbReference type="InterPro" id="IPR023198">
    <property type="entry name" value="PGP-like_dom2"/>
</dbReference>
<evidence type="ECO:0000313" key="9">
    <source>
        <dbReference type="EMBL" id="URE27251.1"/>
    </source>
</evidence>
<dbReference type="PANTHER" id="PTHR18901">
    <property type="entry name" value="2-DEOXYGLUCOSE-6-PHOSPHATE PHOSPHATASE 2"/>
    <property type="match status" value="1"/>
</dbReference>
<dbReference type="FunFam" id="3.40.50.1000:FF:000055">
    <property type="entry name" value="Haloacid dehalogenase-like hydrolase family protein"/>
    <property type="match status" value="1"/>
</dbReference>
<comment type="catalytic activity">
    <reaction evidence="7">
        <text>sn-glycerol 1-phosphate + H2O = glycerol + phosphate</text>
        <dbReference type="Rhea" id="RHEA:46084"/>
        <dbReference type="ChEBI" id="CHEBI:15377"/>
        <dbReference type="ChEBI" id="CHEBI:17754"/>
        <dbReference type="ChEBI" id="CHEBI:43474"/>
        <dbReference type="ChEBI" id="CHEBI:57685"/>
        <dbReference type="EC" id="3.1.3.21"/>
    </reaction>
</comment>
<dbReference type="SUPFAM" id="SSF56784">
    <property type="entry name" value="HAD-like"/>
    <property type="match status" value="1"/>
</dbReference>
<keyword evidence="3 9" id="KW-0378">Hydrolase</keyword>
<dbReference type="InterPro" id="IPR023214">
    <property type="entry name" value="HAD_sf"/>
</dbReference>
<dbReference type="GO" id="GO:0006114">
    <property type="term" value="P:glycerol biosynthetic process"/>
    <property type="evidence" value="ECO:0007669"/>
    <property type="project" value="UniProtKB-ARBA"/>
</dbReference>
<dbReference type="CDD" id="cd07529">
    <property type="entry name" value="HAD_AtGPP-like"/>
    <property type="match status" value="1"/>
</dbReference>
<comment type="cofactor">
    <cofactor evidence="1">
        <name>Mg(2+)</name>
        <dbReference type="ChEBI" id="CHEBI:18420"/>
    </cofactor>
</comment>
<name>A0A9E7H487_9LILI</name>
<accession>A0A9E7H487</accession>
<dbReference type="SFLD" id="SFLDG01135">
    <property type="entry name" value="C1.5.6:_HAD__Beta-PGM__Phospha"/>
    <property type="match status" value="1"/>
</dbReference>
<dbReference type="GO" id="GO:0043136">
    <property type="term" value="F:sn-glycerol 3-phosphatase activity"/>
    <property type="evidence" value="ECO:0007669"/>
    <property type="project" value="TreeGrafter"/>
</dbReference>
<dbReference type="OrthoDB" id="40579at2759"/>
<evidence type="ECO:0000256" key="7">
    <source>
        <dbReference type="ARBA" id="ARBA00049369"/>
    </source>
</evidence>
<evidence type="ECO:0000256" key="5">
    <source>
        <dbReference type="ARBA" id="ARBA00038981"/>
    </source>
</evidence>
<dbReference type="Proteomes" id="UP001055439">
    <property type="component" value="Chromosome 8"/>
</dbReference>
<protein>
    <recommendedName>
        <fullName evidence="5">glycerol-1-phosphatase</fullName>
        <ecNumber evidence="5">3.1.3.21</ecNumber>
    </recommendedName>
</protein>
<feature type="non-terminal residue" evidence="9">
    <location>
        <position position="1"/>
    </location>
</feature>
<evidence type="ECO:0000256" key="6">
    <source>
        <dbReference type="ARBA" id="ARBA00048354"/>
    </source>
</evidence>
<evidence type="ECO:0000256" key="8">
    <source>
        <dbReference type="ARBA" id="ARBA00061496"/>
    </source>
</evidence>
<organism evidence="9 10">
    <name type="scientific">Musa troglodytarum</name>
    <name type="common">fe'i banana</name>
    <dbReference type="NCBI Taxonomy" id="320322"/>
    <lineage>
        <taxon>Eukaryota</taxon>
        <taxon>Viridiplantae</taxon>
        <taxon>Streptophyta</taxon>
        <taxon>Embryophyta</taxon>
        <taxon>Tracheophyta</taxon>
        <taxon>Spermatophyta</taxon>
        <taxon>Magnoliopsida</taxon>
        <taxon>Liliopsida</taxon>
        <taxon>Zingiberales</taxon>
        <taxon>Musaceae</taxon>
        <taxon>Musa</taxon>
    </lineage>
</organism>
<evidence type="ECO:0000256" key="3">
    <source>
        <dbReference type="ARBA" id="ARBA00022801"/>
    </source>
</evidence>
<sequence>EPMAITEAAALLTEANKEKSNLAALSSLKKEMVGGGTQTNADVGLVRQVRARDWGKELWTADGKLAAKISLRKRFTNRITIAAVHGEPNRTGLVPVSPTLEPDGWEEEREKTLLCTDGVGGRSGADLAMATPLLPRVRAPITHVIFDMDGLLLDTEQFYTLAQEKILARFGKTFDWSLKAQLMGKKAIEAAQIFVRESGLDGLLTPEAVLEEREGMLQDLFPTSQLLPGVKRLVSHLHAKGIPMCIATGSHKRHFALKTQNHGEIIAMMHHVVMGDDPEVTKGKPSPEVFLVAAKRFEGSVDPSKILVFEDAPSGVAAAKNARMNVIMVPDPCLDASHQKEADQVLGSLMDFKPTEWGLPPFELSNE</sequence>
<dbReference type="GO" id="GO:0046872">
    <property type="term" value="F:metal ion binding"/>
    <property type="evidence" value="ECO:0007669"/>
    <property type="project" value="UniProtKB-KW"/>
</dbReference>
<dbReference type="EC" id="3.1.3.21" evidence="5"/>
<keyword evidence="4" id="KW-0460">Magnesium</keyword>
<evidence type="ECO:0000256" key="4">
    <source>
        <dbReference type="ARBA" id="ARBA00022842"/>
    </source>
</evidence>
<evidence type="ECO:0000256" key="1">
    <source>
        <dbReference type="ARBA" id="ARBA00001946"/>
    </source>
</evidence>
<dbReference type="AlphaFoldDB" id="A0A9E7H487"/>
<dbReference type="SFLD" id="SFLDG01129">
    <property type="entry name" value="C1.5:_HAD__Beta-PGM__Phosphata"/>
    <property type="match status" value="1"/>
</dbReference>
<dbReference type="Pfam" id="PF00702">
    <property type="entry name" value="Hydrolase"/>
    <property type="match status" value="1"/>
</dbReference>
<comment type="catalytic activity">
    <reaction evidence="6">
        <text>sn-glycerol 3-phosphate + H2O = glycerol + phosphate</text>
        <dbReference type="Rhea" id="RHEA:66372"/>
        <dbReference type="ChEBI" id="CHEBI:15377"/>
        <dbReference type="ChEBI" id="CHEBI:17754"/>
        <dbReference type="ChEBI" id="CHEBI:43474"/>
        <dbReference type="ChEBI" id="CHEBI:57597"/>
        <dbReference type="EC" id="3.1.3.21"/>
    </reaction>
</comment>
<dbReference type="Gene3D" id="3.40.50.1000">
    <property type="entry name" value="HAD superfamily/HAD-like"/>
    <property type="match status" value="1"/>
</dbReference>
<dbReference type="SFLD" id="SFLDS00003">
    <property type="entry name" value="Haloacid_Dehalogenase"/>
    <property type="match status" value="1"/>
</dbReference>
<keyword evidence="10" id="KW-1185">Reference proteome</keyword>
<dbReference type="Gene3D" id="1.10.150.240">
    <property type="entry name" value="Putative phosphatase, domain 2"/>
    <property type="match status" value="1"/>
</dbReference>
<dbReference type="InterPro" id="IPR036412">
    <property type="entry name" value="HAD-like_sf"/>
</dbReference>
<dbReference type="InterPro" id="IPR045228">
    <property type="entry name" value="Gpp1/Gpp2-like"/>
</dbReference>
<dbReference type="PANTHER" id="PTHR18901:SF38">
    <property type="entry name" value="PSEUDOURIDINE-5'-PHOSPHATASE"/>
    <property type="match status" value="1"/>
</dbReference>
<dbReference type="NCBIfam" id="TIGR01509">
    <property type="entry name" value="HAD-SF-IA-v3"/>
    <property type="match status" value="1"/>
</dbReference>
<gene>
    <name evidence="9" type="ORF">MUK42_33533</name>
</gene>
<reference evidence="9" key="1">
    <citation type="submission" date="2022-05" db="EMBL/GenBank/DDBJ databases">
        <title>The Musa troglodytarum L. genome provides insights into the mechanism of non-climacteric behaviour and enrichment of carotenoids.</title>
        <authorList>
            <person name="Wang J."/>
        </authorList>
    </citation>
    <scope>NUCLEOTIDE SEQUENCE</scope>
    <source>
        <tissue evidence="9">Leaf</tissue>
    </source>
</reference>